<dbReference type="GO" id="GO:0003700">
    <property type="term" value="F:DNA-binding transcription factor activity"/>
    <property type="evidence" value="ECO:0007669"/>
    <property type="project" value="InterPro"/>
</dbReference>
<evidence type="ECO:0000256" key="4">
    <source>
        <dbReference type="ARBA" id="ARBA00023163"/>
    </source>
</evidence>
<dbReference type="GO" id="GO:0032993">
    <property type="term" value="C:protein-DNA complex"/>
    <property type="evidence" value="ECO:0007669"/>
    <property type="project" value="TreeGrafter"/>
</dbReference>
<dbReference type="Pfam" id="PF03466">
    <property type="entry name" value="LysR_substrate"/>
    <property type="match status" value="1"/>
</dbReference>
<reference evidence="7" key="1">
    <citation type="submission" date="2016-10" db="EMBL/GenBank/DDBJ databases">
        <authorList>
            <person name="Varghese N."/>
            <person name="Submissions S."/>
        </authorList>
    </citation>
    <scope>NUCLEOTIDE SEQUENCE [LARGE SCALE GENOMIC DNA]</scope>
    <source>
        <strain evidence="7">DSM 23317</strain>
    </source>
</reference>
<name>A0A1G9A709_9GAMM</name>
<dbReference type="Gene3D" id="1.10.10.10">
    <property type="entry name" value="Winged helix-like DNA-binding domain superfamily/Winged helix DNA-binding domain"/>
    <property type="match status" value="1"/>
</dbReference>
<dbReference type="InterPro" id="IPR005119">
    <property type="entry name" value="LysR_subst-bd"/>
</dbReference>
<organism evidence="6 7">
    <name type="scientific">Ferrimonas sediminum</name>
    <dbReference type="NCBI Taxonomy" id="718193"/>
    <lineage>
        <taxon>Bacteria</taxon>
        <taxon>Pseudomonadati</taxon>
        <taxon>Pseudomonadota</taxon>
        <taxon>Gammaproteobacteria</taxon>
        <taxon>Alteromonadales</taxon>
        <taxon>Ferrimonadaceae</taxon>
        <taxon>Ferrimonas</taxon>
    </lineage>
</organism>
<dbReference type="Pfam" id="PF00126">
    <property type="entry name" value="HTH_1"/>
    <property type="match status" value="1"/>
</dbReference>
<evidence type="ECO:0000259" key="5">
    <source>
        <dbReference type="PROSITE" id="PS50931"/>
    </source>
</evidence>
<proteinExistence type="inferred from homology"/>
<evidence type="ECO:0000256" key="2">
    <source>
        <dbReference type="ARBA" id="ARBA00023015"/>
    </source>
</evidence>
<gene>
    <name evidence="6" type="ORF">SAMN04488540_1226</name>
</gene>
<accession>A0A1G9A709</accession>
<dbReference type="GO" id="GO:0003677">
    <property type="term" value="F:DNA binding"/>
    <property type="evidence" value="ECO:0007669"/>
    <property type="project" value="UniProtKB-KW"/>
</dbReference>
<dbReference type="InterPro" id="IPR000847">
    <property type="entry name" value="LysR_HTH_N"/>
</dbReference>
<evidence type="ECO:0000256" key="3">
    <source>
        <dbReference type="ARBA" id="ARBA00023125"/>
    </source>
</evidence>
<sequence>MNHLLDSGRISMKMLRYFAAVAQRLHFGLAASDLCISKSALSTQVRELESVLGLSLLDRSHKRVTLTAAGAVMKLECEQLLAAMEQSLNRVLQVGRSQSQTLNIGLISSAVWDGLFSAIESFRAQRPQVAVNFIELAPSEQRQALREQRIDVGLCRDGDRQAMAPFSVQRVKSESMWVVLSERHPLALEPVLSLRQLQHQDWVMFDPKRSGSAAMVQDHCRQLGFVPRVRHQVVEPQTMMAFVSANQALALVPECFRRQQWHKVRFVPLQDPLAADLCVVHDSRQSHRLVATFIDTLLTIGNCTDG</sequence>
<evidence type="ECO:0000313" key="7">
    <source>
        <dbReference type="Proteomes" id="UP000199527"/>
    </source>
</evidence>
<dbReference type="PANTHER" id="PTHR30346">
    <property type="entry name" value="TRANSCRIPTIONAL DUAL REGULATOR HCAR-RELATED"/>
    <property type="match status" value="1"/>
</dbReference>
<dbReference type="PROSITE" id="PS50931">
    <property type="entry name" value="HTH_LYSR"/>
    <property type="match status" value="1"/>
</dbReference>
<dbReference type="EMBL" id="FNEM01000022">
    <property type="protein sequence ID" value="SDK22405.1"/>
    <property type="molecule type" value="Genomic_DNA"/>
</dbReference>
<dbReference type="SUPFAM" id="SSF53850">
    <property type="entry name" value="Periplasmic binding protein-like II"/>
    <property type="match status" value="1"/>
</dbReference>
<keyword evidence="3 6" id="KW-0238">DNA-binding</keyword>
<comment type="similarity">
    <text evidence="1">Belongs to the LysR transcriptional regulatory family.</text>
</comment>
<dbReference type="PANTHER" id="PTHR30346:SF27">
    <property type="entry name" value="HTH-TYPE TRANSCRIPTIONAL REGULATOR XAPR"/>
    <property type="match status" value="1"/>
</dbReference>
<dbReference type="InterPro" id="IPR036390">
    <property type="entry name" value="WH_DNA-bd_sf"/>
</dbReference>
<feature type="domain" description="HTH lysR-type" evidence="5">
    <location>
        <begin position="12"/>
        <end position="67"/>
    </location>
</feature>
<keyword evidence="2" id="KW-0805">Transcription regulation</keyword>
<dbReference type="Proteomes" id="UP000199527">
    <property type="component" value="Unassembled WGS sequence"/>
</dbReference>
<evidence type="ECO:0000313" key="6">
    <source>
        <dbReference type="EMBL" id="SDK22405.1"/>
    </source>
</evidence>
<keyword evidence="4" id="KW-0804">Transcription</keyword>
<dbReference type="InterPro" id="IPR036388">
    <property type="entry name" value="WH-like_DNA-bd_sf"/>
</dbReference>
<dbReference type="FunFam" id="1.10.10.10:FF:000001">
    <property type="entry name" value="LysR family transcriptional regulator"/>
    <property type="match status" value="1"/>
</dbReference>
<keyword evidence="7" id="KW-1185">Reference proteome</keyword>
<dbReference type="SUPFAM" id="SSF46785">
    <property type="entry name" value="Winged helix' DNA-binding domain"/>
    <property type="match status" value="1"/>
</dbReference>
<dbReference type="AlphaFoldDB" id="A0A1G9A709"/>
<protein>
    <submittedName>
        <fullName evidence="6">DNA-binding transcriptional regulator, LysR family</fullName>
    </submittedName>
</protein>
<evidence type="ECO:0000256" key="1">
    <source>
        <dbReference type="ARBA" id="ARBA00009437"/>
    </source>
</evidence>
<dbReference type="Gene3D" id="3.40.190.10">
    <property type="entry name" value="Periplasmic binding protein-like II"/>
    <property type="match status" value="2"/>
</dbReference>